<reference evidence="11 12" key="1">
    <citation type="submission" date="2020-03" db="EMBL/GenBank/DDBJ databases">
        <title>Genomic Encyclopedia of Type Strains, Phase IV (KMG-IV): sequencing the most valuable type-strain genomes for metagenomic binning, comparative biology and taxonomic classification.</title>
        <authorList>
            <person name="Goeker M."/>
        </authorList>
    </citation>
    <scope>NUCLEOTIDE SEQUENCE [LARGE SCALE GENOMIC DNA]</scope>
    <source>
        <strain evidence="11 12">DSM 103870</strain>
    </source>
</reference>
<dbReference type="PANTHER" id="PTHR43394">
    <property type="entry name" value="ATP-DEPENDENT PERMEASE MDL1, MITOCHONDRIAL"/>
    <property type="match status" value="1"/>
</dbReference>
<dbReference type="Pfam" id="PF00664">
    <property type="entry name" value="ABC_membrane"/>
    <property type="match status" value="1"/>
</dbReference>
<feature type="transmembrane region" description="Helical" evidence="8">
    <location>
        <begin position="161"/>
        <end position="179"/>
    </location>
</feature>
<dbReference type="InterPro" id="IPR039421">
    <property type="entry name" value="Type_1_exporter"/>
</dbReference>
<feature type="domain" description="ABC transmembrane type-1" evidence="10">
    <location>
        <begin position="20"/>
        <end position="302"/>
    </location>
</feature>
<dbReference type="PROSITE" id="PS50893">
    <property type="entry name" value="ABC_TRANSPORTER_2"/>
    <property type="match status" value="1"/>
</dbReference>
<dbReference type="EMBL" id="JAASQI010000005">
    <property type="protein sequence ID" value="NIJ58725.1"/>
    <property type="molecule type" value="Genomic_DNA"/>
</dbReference>
<comment type="caution">
    <text evidence="11">The sequence shown here is derived from an EMBL/GenBank/DDBJ whole genome shotgun (WGS) entry which is preliminary data.</text>
</comment>
<dbReference type="SUPFAM" id="SSF90123">
    <property type="entry name" value="ABC transporter transmembrane region"/>
    <property type="match status" value="1"/>
</dbReference>
<feature type="transmembrane region" description="Helical" evidence="8">
    <location>
        <begin position="20"/>
        <end position="44"/>
    </location>
</feature>
<dbReference type="SMART" id="SM00382">
    <property type="entry name" value="AAA"/>
    <property type="match status" value="1"/>
</dbReference>
<protein>
    <submittedName>
        <fullName evidence="11">ATP-binding cassette subfamily B protein</fullName>
    </submittedName>
</protein>
<sequence length="590" mass="65375">MRSLLKRFAAYYRPHRGLFVLDFSCAVASGLLELVFPVAVTLFIDRLLPTENLGLIALAALGLFIIYFVNAALHVIVIYWGHMLGIRIETEMRRRAFDHLQKLSFGFFDNQKTGHLVARLTKDLEEIGEVAHHGPEDVFIAVMTLIGAFLLMLWVHVPLALVTALILPLAAFVTIRYGSRMTETWRAIYGRVADFNTRIEENVGGIRVVQAFANEDHERRLFAENNRNYLATKLEAYKVMAASNSLSYLSMRFVQVAVMLAGSWFVVRGELSAGGFVGFLLLVGVFFRPLDMINAVIETYPKGIAGFQRYLAFLATRPDVADRLGAKAVARLKGDIEYRDVRFGYQPERPIFENLNLSIRAGETIAFVGPSGAGKTTICSLLPRFYEIAAGAIIIDGIDIRDMTLKSLRSNIGIVQQDVFLFAGTVRENIAYGRLEATEEEIVDAARRARLDGVIASMPNGLDTVVGERGVKLSGGQKQRLAIARIFLKNPPILILDEATSALDTETERAIQQSLAELAQGRTTLVIAHRLATIANADRILVVESGGIVEQGSHVELLTRENSRYRRLHTAQAALHPDSGRAETARLHAL</sequence>
<evidence type="ECO:0000313" key="11">
    <source>
        <dbReference type="EMBL" id="NIJ58725.1"/>
    </source>
</evidence>
<gene>
    <name evidence="11" type="ORF">FHS82_002573</name>
</gene>
<dbReference type="InterPro" id="IPR017871">
    <property type="entry name" value="ABC_transporter-like_CS"/>
</dbReference>
<dbReference type="PANTHER" id="PTHR43394:SF1">
    <property type="entry name" value="ATP-BINDING CASSETTE SUB-FAMILY B MEMBER 10, MITOCHONDRIAL"/>
    <property type="match status" value="1"/>
</dbReference>
<name>A0ABX0V3B9_9HYPH</name>
<keyword evidence="6 8" id="KW-1133">Transmembrane helix</keyword>
<dbReference type="RefSeq" id="WP_166953375.1">
    <property type="nucleotide sequence ID" value="NZ_JAASQI010000005.1"/>
</dbReference>
<feature type="transmembrane region" description="Helical" evidence="8">
    <location>
        <begin position="56"/>
        <end position="80"/>
    </location>
</feature>
<evidence type="ECO:0000256" key="3">
    <source>
        <dbReference type="ARBA" id="ARBA00022692"/>
    </source>
</evidence>
<dbReference type="GO" id="GO:0005524">
    <property type="term" value="F:ATP binding"/>
    <property type="evidence" value="ECO:0007669"/>
    <property type="project" value="UniProtKB-KW"/>
</dbReference>
<comment type="similarity">
    <text evidence="2">Belongs to the ABC transporter superfamily.</text>
</comment>
<dbReference type="Gene3D" id="3.40.50.300">
    <property type="entry name" value="P-loop containing nucleotide triphosphate hydrolases"/>
    <property type="match status" value="1"/>
</dbReference>
<evidence type="ECO:0000256" key="5">
    <source>
        <dbReference type="ARBA" id="ARBA00022840"/>
    </source>
</evidence>
<feature type="domain" description="ABC transporter" evidence="9">
    <location>
        <begin position="336"/>
        <end position="570"/>
    </location>
</feature>
<organism evidence="11 12">
    <name type="scientific">Pseudochelatococcus lubricantis</name>
    <dbReference type="NCBI Taxonomy" id="1538102"/>
    <lineage>
        <taxon>Bacteria</taxon>
        <taxon>Pseudomonadati</taxon>
        <taxon>Pseudomonadota</taxon>
        <taxon>Alphaproteobacteria</taxon>
        <taxon>Hyphomicrobiales</taxon>
        <taxon>Chelatococcaceae</taxon>
        <taxon>Pseudochelatococcus</taxon>
    </lineage>
</organism>
<evidence type="ECO:0000256" key="2">
    <source>
        <dbReference type="ARBA" id="ARBA00005417"/>
    </source>
</evidence>
<feature type="transmembrane region" description="Helical" evidence="8">
    <location>
        <begin position="273"/>
        <end position="290"/>
    </location>
</feature>
<evidence type="ECO:0000259" key="10">
    <source>
        <dbReference type="PROSITE" id="PS50929"/>
    </source>
</evidence>
<evidence type="ECO:0000256" key="6">
    <source>
        <dbReference type="ARBA" id="ARBA00022989"/>
    </source>
</evidence>
<keyword evidence="5 11" id="KW-0067">ATP-binding</keyword>
<comment type="subcellular location">
    <subcellularLocation>
        <location evidence="1">Cell membrane</location>
        <topology evidence="1">Multi-pass membrane protein</topology>
    </subcellularLocation>
</comment>
<dbReference type="InterPro" id="IPR003593">
    <property type="entry name" value="AAA+_ATPase"/>
</dbReference>
<dbReference type="SUPFAM" id="SSF52540">
    <property type="entry name" value="P-loop containing nucleoside triphosphate hydrolases"/>
    <property type="match status" value="1"/>
</dbReference>
<dbReference type="CDD" id="cd18549">
    <property type="entry name" value="ABC_6TM_YwjA_like"/>
    <property type="match status" value="1"/>
</dbReference>
<keyword evidence="7 8" id="KW-0472">Membrane</keyword>
<evidence type="ECO:0000256" key="1">
    <source>
        <dbReference type="ARBA" id="ARBA00004651"/>
    </source>
</evidence>
<dbReference type="PROSITE" id="PS50929">
    <property type="entry name" value="ABC_TM1F"/>
    <property type="match status" value="1"/>
</dbReference>
<keyword evidence="12" id="KW-1185">Reference proteome</keyword>
<dbReference type="Proteomes" id="UP001429580">
    <property type="component" value="Unassembled WGS sequence"/>
</dbReference>
<dbReference type="InterPro" id="IPR011527">
    <property type="entry name" value="ABC1_TM_dom"/>
</dbReference>
<feature type="transmembrane region" description="Helical" evidence="8">
    <location>
        <begin position="138"/>
        <end position="155"/>
    </location>
</feature>
<keyword evidence="4" id="KW-0547">Nucleotide-binding</keyword>
<dbReference type="InterPro" id="IPR036640">
    <property type="entry name" value="ABC1_TM_sf"/>
</dbReference>
<proteinExistence type="inferred from homology"/>
<dbReference type="InterPro" id="IPR027417">
    <property type="entry name" value="P-loop_NTPase"/>
</dbReference>
<evidence type="ECO:0000259" key="9">
    <source>
        <dbReference type="PROSITE" id="PS50893"/>
    </source>
</evidence>
<dbReference type="Gene3D" id="1.20.1560.10">
    <property type="entry name" value="ABC transporter type 1, transmembrane domain"/>
    <property type="match status" value="1"/>
</dbReference>
<evidence type="ECO:0000313" key="12">
    <source>
        <dbReference type="Proteomes" id="UP001429580"/>
    </source>
</evidence>
<dbReference type="PROSITE" id="PS00211">
    <property type="entry name" value="ABC_TRANSPORTER_1"/>
    <property type="match status" value="1"/>
</dbReference>
<evidence type="ECO:0000256" key="7">
    <source>
        <dbReference type="ARBA" id="ARBA00023136"/>
    </source>
</evidence>
<evidence type="ECO:0000256" key="4">
    <source>
        <dbReference type="ARBA" id="ARBA00022741"/>
    </source>
</evidence>
<evidence type="ECO:0000256" key="8">
    <source>
        <dbReference type="SAM" id="Phobius"/>
    </source>
</evidence>
<dbReference type="InterPro" id="IPR003439">
    <property type="entry name" value="ABC_transporter-like_ATP-bd"/>
</dbReference>
<keyword evidence="3 8" id="KW-0812">Transmembrane</keyword>
<dbReference type="Pfam" id="PF00005">
    <property type="entry name" value="ABC_tran"/>
    <property type="match status" value="1"/>
</dbReference>
<accession>A0ABX0V3B9</accession>